<organism evidence="2 3">
    <name type="scientific">Cladophialophora chaetospira</name>
    <dbReference type="NCBI Taxonomy" id="386627"/>
    <lineage>
        <taxon>Eukaryota</taxon>
        <taxon>Fungi</taxon>
        <taxon>Dikarya</taxon>
        <taxon>Ascomycota</taxon>
        <taxon>Pezizomycotina</taxon>
        <taxon>Eurotiomycetes</taxon>
        <taxon>Chaetothyriomycetidae</taxon>
        <taxon>Chaetothyriales</taxon>
        <taxon>Herpotrichiellaceae</taxon>
        <taxon>Cladophialophora</taxon>
    </lineage>
</organism>
<dbReference type="InterPro" id="IPR052998">
    <property type="entry name" value="Hetero-Diels-Alderase-like"/>
</dbReference>
<dbReference type="Proteomes" id="UP001172673">
    <property type="component" value="Unassembled WGS sequence"/>
</dbReference>
<evidence type="ECO:0000313" key="2">
    <source>
        <dbReference type="EMBL" id="KAJ9615180.1"/>
    </source>
</evidence>
<name>A0AA38XKT5_9EURO</name>
<protein>
    <submittedName>
        <fullName evidence="2">Uncharacterized protein</fullName>
    </submittedName>
</protein>
<dbReference type="PANTHER" id="PTHR42060">
    <property type="entry name" value="NHL REPEAT-CONTAINING PROTEIN-RELATED"/>
    <property type="match status" value="1"/>
</dbReference>
<dbReference type="EMBL" id="JAPDRK010000002">
    <property type="protein sequence ID" value="KAJ9615180.1"/>
    <property type="molecule type" value="Genomic_DNA"/>
</dbReference>
<proteinExistence type="predicted"/>
<accession>A0AA38XKT5</accession>
<dbReference type="AlphaFoldDB" id="A0AA38XKT5"/>
<dbReference type="InterPro" id="IPR011042">
    <property type="entry name" value="6-blade_b-propeller_TolB-like"/>
</dbReference>
<feature type="signal peptide" evidence="1">
    <location>
        <begin position="1"/>
        <end position="22"/>
    </location>
</feature>
<feature type="chain" id="PRO_5041324973" evidence="1">
    <location>
        <begin position="23"/>
        <end position="338"/>
    </location>
</feature>
<keyword evidence="1" id="KW-0732">Signal</keyword>
<gene>
    <name evidence="2" type="ORF">H2200_001254</name>
</gene>
<evidence type="ECO:0000313" key="3">
    <source>
        <dbReference type="Proteomes" id="UP001172673"/>
    </source>
</evidence>
<dbReference type="PANTHER" id="PTHR42060:SF1">
    <property type="entry name" value="NHL REPEAT-CONTAINING PROTEIN"/>
    <property type="match status" value="1"/>
</dbReference>
<dbReference type="Gene3D" id="2.120.10.30">
    <property type="entry name" value="TolB, C-terminal domain"/>
    <property type="match status" value="1"/>
</dbReference>
<reference evidence="2" key="1">
    <citation type="submission" date="2022-10" db="EMBL/GenBank/DDBJ databases">
        <title>Culturing micro-colonial fungi from biological soil crusts in the Mojave desert and describing Neophaeococcomyces mojavensis, and introducing the new genera and species Taxawa tesnikishii.</title>
        <authorList>
            <person name="Kurbessoian T."/>
            <person name="Stajich J.E."/>
        </authorList>
    </citation>
    <scope>NUCLEOTIDE SEQUENCE</scope>
    <source>
        <strain evidence="2">TK_41</strain>
    </source>
</reference>
<sequence>MFTSLRPMLFFCFQLFISAILSQGFLEVDQITQRADFQGLTLENLAVRSNNQILVTTSSPHASLYQISPSHAYPPVKVASFPNVKAAHGIVELTPNKFYVIGTDSTISKTVPKSSHVFEVDMTSFRAANGNVVRPAKVHKVADLPRASFPSDVTVTLSSSTVILVADERAGHVWRVDISTGEVTQIREDASMSALGGTGVGINGIKVVQSCGNRYLYYTNTSKKSLYQALIKPLGAIDGPPQTLLGGIAYSDFDVDSNGVVYLTSSGGGLYNVGAGPSAGDDSQAPSSLVDQGALAGATSVRFGRGNNKQILYVTTNTKAGGSVSSVDTSGILSTNSC</sequence>
<comment type="caution">
    <text evidence="2">The sequence shown here is derived from an EMBL/GenBank/DDBJ whole genome shotgun (WGS) entry which is preliminary data.</text>
</comment>
<dbReference type="SUPFAM" id="SSF63829">
    <property type="entry name" value="Calcium-dependent phosphotriesterase"/>
    <property type="match status" value="1"/>
</dbReference>
<evidence type="ECO:0000256" key="1">
    <source>
        <dbReference type="SAM" id="SignalP"/>
    </source>
</evidence>
<keyword evidence="3" id="KW-1185">Reference proteome</keyword>